<dbReference type="Pfam" id="PF13478">
    <property type="entry name" value="XdhC_C"/>
    <property type="match status" value="1"/>
</dbReference>
<dbReference type="AlphaFoldDB" id="A0A1S1HDU5"/>
<name>A0A1S1HDU5_9SPHN</name>
<reference evidence="4 5" key="1">
    <citation type="submission" date="2016-09" db="EMBL/GenBank/DDBJ databases">
        <title>Metabolic pathway, cell adaptation mechanisms and a novel monoxygenase revealed through proteogenomic-transcription analysis of a Sphingomonas haloaromaticamans strain degrading the fungicide ortho-phenylphenol.</title>
        <authorList>
            <person name="Perruchon C."/>
            <person name="Papadopoulou E.S."/>
            <person name="Rousidou C."/>
            <person name="Vasileiadis S."/>
            <person name="Tanou G."/>
            <person name="Amoutzias G."/>
            <person name="Molassiotis A."/>
            <person name="Karpouzas D.G."/>
        </authorList>
    </citation>
    <scope>NUCLEOTIDE SEQUENCE [LARGE SCALE GENOMIC DNA]</scope>
    <source>
        <strain evidence="4 5">P3</strain>
    </source>
</reference>
<comment type="caution">
    <text evidence="4">The sequence shown here is derived from an EMBL/GenBank/DDBJ whole genome shotgun (WGS) entry which is preliminary data.</text>
</comment>
<dbReference type="InterPro" id="IPR027051">
    <property type="entry name" value="XdhC_Rossmann_dom"/>
</dbReference>
<organism evidence="4 5">
    <name type="scientific">Edaphosphingomonas haloaromaticamans</name>
    <dbReference type="NCBI Taxonomy" id="653954"/>
    <lineage>
        <taxon>Bacteria</taxon>
        <taxon>Pseudomonadati</taxon>
        <taxon>Pseudomonadota</taxon>
        <taxon>Alphaproteobacteria</taxon>
        <taxon>Sphingomonadales</taxon>
        <taxon>Rhizorhabdaceae</taxon>
        <taxon>Edaphosphingomonas</taxon>
    </lineage>
</organism>
<evidence type="ECO:0000313" key="4">
    <source>
        <dbReference type="EMBL" id="OHT18670.1"/>
    </source>
</evidence>
<dbReference type="PANTHER" id="PTHR30388">
    <property type="entry name" value="ALDEHYDE OXIDOREDUCTASE MOLYBDENUM COFACTOR ASSEMBLY PROTEIN"/>
    <property type="match status" value="1"/>
</dbReference>
<dbReference type="Gene3D" id="3.40.50.720">
    <property type="entry name" value="NAD(P)-binding Rossmann-like Domain"/>
    <property type="match status" value="1"/>
</dbReference>
<evidence type="ECO:0000256" key="1">
    <source>
        <dbReference type="SAM" id="MobiDB-lite"/>
    </source>
</evidence>
<accession>A0A1S1HDU5</accession>
<dbReference type="EMBL" id="MIPT01000001">
    <property type="protein sequence ID" value="OHT18670.1"/>
    <property type="molecule type" value="Genomic_DNA"/>
</dbReference>
<dbReference type="InterPro" id="IPR052698">
    <property type="entry name" value="MoCofactor_Util/Proc"/>
</dbReference>
<feature type="domain" description="XdhC- CoxI" evidence="2">
    <location>
        <begin position="57"/>
        <end position="119"/>
    </location>
</feature>
<keyword evidence="5" id="KW-1185">Reference proteome</keyword>
<dbReference type="OrthoDB" id="9815497at2"/>
<dbReference type="Proteomes" id="UP000179467">
    <property type="component" value="Unassembled WGS sequence"/>
</dbReference>
<feature type="region of interest" description="Disordered" evidence="1">
    <location>
        <begin position="1"/>
        <end position="25"/>
    </location>
</feature>
<evidence type="ECO:0000313" key="5">
    <source>
        <dbReference type="Proteomes" id="UP000179467"/>
    </source>
</evidence>
<proteinExistence type="predicted"/>
<evidence type="ECO:0000259" key="3">
    <source>
        <dbReference type="Pfam" id="PF13478"/>
    </source>
</evidence>
<feature type="domain" description="XdhC Rossmann" evidence="3">
    <location>
        <begin position="188"/>
        <end position="314"/>
    </location>
</feature>
<dbReference type="RefSeq" id="WP_139181622.1">
    <property type="nucleotide sequence ID" value="NZ_MIPT01000001.1"/>
</dbReference>
<gene>
    <name evidence="4" type="ORF">BHE75_00644</name>
</gene>
<evidence type="ECO:0000259" key="2">
    <source>
        <dbReference type="Pfam" id="PF02625"/>
    </source>
</evidence>
<dbReference type="PANTHER" id="PTHR30388:SF4">
    <property type="entry name" value="MOLYBDENUM COFACTOR INSERTION CHAPERONE PAOD"/>
    <property type="match status" value="1"/>
</dbReference>
<sequence length="325" mass="34788">MNEHVHAMKNNSAKGRTEGHEATGLSRILDDRHRIELDEQENLAGDDQHALRHAAIAPAALCTIVGIDGSFSRRCGAQLAIGQDGGIVGSLADSCLEAELANQASIAWSEGKARLLRYGRGSPYIDIRLPCGGGLDVLIDPFPDQRSLQEAVDRIDARAVTGIKLALPEHASPGLLTTRCYLPPLRIAILGAGPECWALKKLAAAFGIDAIVLGPETGLALGREPTSLRVDRWTALVMLFHDHDWEDALLKWALQTPAFFIGAQGGAGVREARRRRLVEAGYGLGEIARINGPIGVIPHARDPGVLALSVLAQVVDAYQALHPHP</sequence>
<dbReference type="Pfam" id="PF02625">
    <property type="entry name" value="XdhC_CoxI"/>
    <property type="match status" value="1"/>
</dbReference>
<dbReference type="InterPro" id="IPR003777">
    <property type="entry name" value="XdhC_CoxI"/>
</dbReference>
<protein>
    <submittedName>
        <fullName evidence="4">XdhC and CoxI family protein</fullName>
    </submittedName>
</protein>